<evidence type="ECO:0000313" key="1">
    <source>
        <dbReference type="EMBL" id="XCH40857.1"/>
    </source>
</evidence>
<organism evidence="1">
    <name type="scientific">Salmonella phage vB_SEnST11_KE25</name>
    <dbReference type="NCBI Taxonomy" id="3161176"/>
    <lineage>
        <taxon>Viruses</taxon>
        <taxon>Duplodnaviria</taxon>
        <taxon>Heunggongvirae</taxon>
        <taxon>Uroviricota</taxon>
        <taxon>Caudoviricetes</taxon>
        <taxon>Rosemountvirus</taxon>
    </lineage>
</organism>
<gene>
    <name evidence="1" type="ORF">TCZZUYSU_CDS0086</name>
</gene>
<protein>
    <submittedName>
        <fullName evidence="1">Uncharacterized protein</fullName>
    </submittedName>
</protein>
<dbReference type="EMBL" id="PP856724">
    <property type="protein sequence ID" value="XCH40857.1"/>
    <property type="molecule type" value="Genomic_DNA"/>
</dbReference>
<name>A0AAU8GH57_9CAUD</name>
<accession>A0AAU8GH57</accession>
<sequence length="105" mass="12509">MTNFIINKHNHYFMLYNDVAKMVDVSKLQDCETFDRMETFYEGVNKRFPEIDDTQVLQGSYIELWYDAENHIIVGDHAFINHIEFDADNFEELLSNYKATEDDID</sequence>
<proteinExistence type="predicted"/>
<reference evidence="1" key="1">
    <citation type="submission" date="2024-05" db="EMBL/GenBank/DDBJ databases">
        <authorList>
            <person name="Mugo M.M."/>
            <person name="Musyoki A.M."/>
            <person name="Makumi A.M."/>
            <person name="Mutai I."/>
            <person name="Drechsel O."/>
            <person name="Kering K.K."/>
            <person name="Muturi P."/>
            <person name="Mbae C.K."/>
            <person name="Kariuki S.M."/>
        </authorList>
    </citation>
    <scope>NUCLEOTIDE SEQUENCE</scope>
</reference>